<comment type="caution">
    <text evidence="1">The sequence shown here is derived from an EMBL/GenBank/DDBJ whole genome shotgun (WGS) entry which is preliminary data.</text>
</comment>
<dbReference type="Proteomes" id="UP001165270">
    <property type="component" value="Unassembled WGS sequence"/>
</dbReference>
<evidence type="ECO:0000313" key="2">
    <source>
        <dbReference type="Proteomes" id="UP001165270"/>
    </source>
</evidence>
<name>A0ABS9XMC8_9ACTN</name>
<evidence type="ECO:0000313" key="1">
    <source>
        <dbReference type="EMBL" id="MCI3243160.1"/>
    </source>
</evidence>
<organism evidence="1 2">
    <name type="scientific">Streptomyces spinosisporus</name>
    <dbReference type="NCBI Taxonomy" id="2927582"/>
    <lineage>
        <taxon>Bacteria</taxon>
        <taxon>Bacillati</taxon>
        <taxon>Actinomycetota</taxon>
        <taxon>Actinomycetes</taxon>
        <taxon>Kitasatosporales</taxon>
        <taxon>Streptomycetaceae</taxon>
        <taxon>Streptomyces</taxon>
    </lineage>
</organism>
<protein>
    <recommendedName>
        <fullName evidence="3">Secreted protein</fullName>
    </recommendedName>
</protein>
<dbReference type="EMBL" id="JALDAX010000010">
    <property type="protein sequence ID" value="MCI3243160.1"/>
    <property type="molecule type" value="Genomic_DNA"/>
</dbReference>
<evidence type="ECO:0008006" key="3">
    <source>
        <dbReference type="Google" id="ProtNLM"/>
    </source>
</evidence>
<keyword evidence="2" id="KW-1185">Reference proteome</keyword>
<accession>A0ABS9XMC8</accession>
<dbReference type="RefSeq" id="WP_242711449.1">
    <property type="nucleotide sequence ID" value="NZ_JALDAX010000010.1"/>
</dbReference>
<proteinExistence type="predicted"/>
<sequence length="188" mass="20724">MSELMTAIVSGAAGLAVGGAASAVQVWKVRKNAAEANMARKARDAQLVGEIRATGQAWIEYLLRTCARLADGQRVDEPAFTARADELRESAYRAMAKIPPTSNDDFFYGSFGDLMRRLQQQVEDAVRRDDHDLARWLLDPGSVLQVSRDDVFTHAQIQRRLSTERLYRLIQSGDLNLGSDGSAPGDEN</sequence>
<gene>
    <name evidence="1" type="ORF">MQN93_25885</name>
</gene>
<reference evidence="1" key="1">
    <citation type="submission" date="2022-03" db="EMBL/GenBank/DDBJ databases">
        <title>Streptomyces 7R015 and 7R016 isolated from Barleria lupulina in Thailand.</title>
        <authorList>
            <person name="Kanchanasin P."/>
            <person name="Phongsopitanun W."/>
            <person name="Tanasupawat S."/>
        </authorList>
    </citation>
    <scope>NUCLEOTIDE SEQUENCE</scope>
    <source>
        <strain evidence="1">7R016</strain>
    </source>
</reference>